<evidence type="ECO:0000256" key="5">
    <source>
        <dbReference type="PROSITE-ProRule" id="PRU00108"/>
    </source>
</evidence>
<dbReference type="GO" id="GO:0006355">
    <property type="term" value="P:regulation of DNA-templated transcription"/>
    <property type="evidence" value="ECO:0007669"/>
    <property type="project" value="InterPro"/>
</dbReference>
<feature type="compositionally biased region" description="Polar residues" evidence="6">
    <location>
        <begin position="271"/>
        <end position="280"/>
    </location>
</feature>
<feature type="region of interest" description="Disordered" evidence="6">
    <location>
        <begin position="312"/>
        <end position="402"/>
    </location>
</feature>
<dbReference type="AlphaFoldDB" id="D8PSD9"/>
<keyword evidence="3 5" id="KW-0371">Homeobox</keyword>
<sequence>MSLPTSGRHPLAPHNPTTRHDKGSHPSAFERFLTKVAAKQPPNTSSQRKDALQRVSNKFKVALPHLGDKLYSAVAAALPTHATRKASSSRHKPAMSKVNEPCYRWLLNHLYNPYPTREEWEALSKESKTSVKEVASWFMSARKRIGWSLLRANRFGRSQIGIVEAASRFWPVRDASNPLPPDLEVRFAEIEANANSLYSHILHPNTALLKKARHRAEWRAPTQTPESPANHIKKRSSADAELDSAGPSAKRQSLPRREAVPTPAEAPSRHSMASSSLTPSRSKRESKGPPSCAPPPACISCPPPTLHKFGEPSLCAKRPPPADVEEPSAKRPRTLPVWRDPRKCVSPSKPPQSRPRHPNQRLRASSTPSLAQDDSASSDNNANGFRSISLGDPPSFERYPTSLSTSTVTTAVAGAPALDATPVSLCHRRRPATYIAVCTTHQPTSRPFPLVCLRCYHVRCVYNPEFTPRMADDLTDLIDISLLSSETCRTTVADADSTAAGTTSLPIPPNDDMAPLDAFEVDLQDQDQLRDWNLIDLDKQCGVDTPSYVDAETAYLSLDMYAGGNHCHTAQSGTTNFLEPTLWPWEITDSFPSSYPRTAMDGLRDFVGGLPMSGLSWGPAYVSPLM</sequence>
<evidence type="ECO:0000259" key="7">
    <source>
        <dbReference type="PROSITE" id="PS50071"/>
    </source>
</evidence>
<keyword evidence="9" id="KW-1185">Reference proteome</keyword>
<evidence type="ECO:0000313" key="8">
    <source>
        <dbReference type="EMBL" id="EFJ03927.1"/>
    </source>
</evidence>
<evidence type="ECO:0000256" key="3">
    <source>
        <dbReference type="ARBA" id="ARBA00023155"/>
    </source>
</evidence>
<name>D8PSD9_SCHCM</name>
<feature type="domain" description="Homeobox" evidence="7">
    <location>
        <begin position="112"/>
        <end position="148"/>
    </location>
</feature>
<dbReference type="PROSITE" id="PS50071">
    <property type="entry name" value="HOMEOBOX_2"/>
    <property type="match status" value="1"/>
</dbReference>
<feature type="non-terminal residue" evidence="8">
    <location>
        <position position="626"/>
    </location>
</feature>
<dbReference type="InParanoid" id="D8PSD9"/>
<feature type="region of interest" description="Disordered" evidence="6">
    <location>
        <begin position="1"/>
        <end position="27"/>
    </location>
</feature>
<dbReference type="Proteomes" id="UP000007431">
    <property type="component" value="Unassembled WGS sequence"/>
</dbReference>
<dbReference type="InterPro" id="IPR001356">
    <property type="entry name" value="HD"/>
</dbReference>
<feature type="DNA-binding region" description="Homeobox" evidence="5">
    <location>
        <begin position="114"/>
        <end position="149"/>
    </location>
</feature>
<gene>
    <name evidence="8" type="primary">ABT6</name>
    <name evidence="8" type="ORF">SCHCODRAFT_269861</name>
</gene>
<dbReference type="InterPro" id="IPR009057">
    <property type="entry name" value="Homeodomain-like_sf"/>
</dbReference>
<proteinExistence type="inferred from homology"/>
<evidence type="ECO:0000256" key="6">
    <source>
        <dbReference type="SAM" id="MobiDB-lite"/>
    </source>
</evidence>
<evidence type="ECO:0000256" key="2">
    <source>
        <dbReference type="ARBA" id="ARBA00023125"/>
    </source>
</evidence>
<keyword evidence="4 5" id="KW-0539">Nucleus</keyword>
<dbReference type="VEuPathDB" id="FungiDB:SCHCODRAFT_02684088"/>
<evidence type="ECO:0000256" key="4">
    <source>
        <dbReference type="ARBA" id="ARBA00023242"/>
    </source>
</evidence>
<feature type="region of interest" description="Disordered" evidence="6">
    <location>
        <begin position="213"/>
        <end position="295"/>
    </location>
</feature>
<evidence type="ECO:0000256" key="1">
    <source>
        <dbReference type="ARBA" id="ARBA00005800"/>
    </source>
</evidence>
<reference evidence="8 9" key="1">
    <citation type="journal article" date="2010" name="Nat. Biotechnol.">
        <title>Genome sequence of the model mushroom Schizophyllum commune.</title>
        <authorList>
            <person name="Ohm R.A."/>
            <person name="de Jong J.F."/>
            <person name="Lugones L.G."/>
            <person name="Aerts A."/>
            <person name="Kothe E."/>
            <person name="Stajich J.E."/>
            <person name="de Vries R.P."/>
            <person name="Record E."/>
            <person name="Levasseur A."/>
            <person name="Baker S.E."/>
            <person name="Bartholomew K.A."/>
            <person name="Coutinho P.M."/>
            <person name="Erdmann S."/>
            <person name="Fowler T.J."/>
            <person name="Gathman A.C."/>
            <person name="Lombard V."/>
            <person name="Henrissat B."/>
            <person name="Knabe N."/>
            <person name="Kuees U."/>
            <person name="Lilly W.W."/>
            <person name="Lindquist E."/>
            <person name="Lucas S."/>
            <person name="Magnuson J.K."/>
            <person name="Piumi F."/>
            <person name="Raudaskoski M."/>
            <person name="Salamov A."/>
            <person name="Schmutz J."/>
            <person name="Schwarze F.W.M.R."/>
            <person name="vanKuyk P.A."/>
            <person name="Horton J.S."/>
            <person name="Grigoriev I.V."/>
            <person name="Woesten H.A.B."/>
        </authorList>
    </citation>
    <scope>NUCLEOTIDE SEQUENCE [LARGE SCALE GENOMIC DNA]</scope>
    <source>
        <strain evidence="9">H4-8 / FGSC 9210</strain>
    </source>
</reference>
<feature type="compositionally biased region" description="Polar residues" evidence="6">
    <location>
        <begin position="362"/>
        <end position="386"/>
    </location>
</feature>
<dbReference type="InterPro" id="IPR008422">
    <property type="entry name" value="KN_HD"/>
</dbReference>
<dbReference type="CDD" id="cd00086">
    <property type="entry name" value="homeodomain"/>
    <property type="match status" value="1"/>
</dbReference>
<accession>D8PSD9</accession>
<comment type="subcellular location">
    <subcellularLocation>
        <location evidence="5">Nucleus</location>
    </subcellularLocation>
</comment>
<dbReference type="Gene3D" id="1.10.10.60">
    <property type="entry name" value="Homeodomain-like"/>
    <property type="match status" value="1"/>
</dbReference>
<dbReference type="Pfam" id="PF05920">
    <property type="entry name" value="Homeobox_KN"/>
    <property type="match status" value="1"/>
</dbReference>
<keyword evidence="2 5" id="KW-0238">DNA-binding</keyword>
<protein>
    <submittedName>
        <fullName evidence="8">A-beta-T6, HD1 mating type protein</fullName>
    </submittedName>
</protein>
<dbReference type="EMBL" id="GL377302">
    <property type="protein sequence ID" value="EFJ03927.1"/>
    <property type="molecule type" value="Genomic_DNA"/>
</dbReference>
<organism evidence="9">
    <name type="scientific">Schizophyllum commune (strain H4-8 / FGSC 9210)</name>
    <name type="common">Split gill fungus</name>
    <dbReference type="NCBI Taxonomy" id="578458"/>
    <lineage>
        <taxon>Eukaryota</taxon>
        <taxon>Fungi</taxon>
        <taxon>Dikarya</taxon>
        <taxon>Basidiomycota</taxon>
        <taxon>Agaricomycotina</taxon>
        <taxon>Agaricomycetes</taxon>
        <taxon>Agaricomycetidae</taxon>
        <taxon>Agaricales</taxon>
        <taxon>Schizophyllaceae</taxon>
        <taxon>Schizophyllum</taxon>
    </lineage>
</organism>
<dbReference type="SUPFAM" id="SSF46689">
    <property type="entry name" value="Homeodomain-like"/>
    <property type="match status" value="1"/>
</dbReference>
<dbReference type="GO" id="GO:0005634">
    <property type="term" value="C:nucleus"/>
    <property type="evidence" value="ECO:0007669"/>
    <property type="project" value="UniProtKB-SubCell"/>
</dbReference>
<evidence type="ECO:0000313" key="9">
    <source>
        <dbReference type="Proteomes" id="UP000007431"/>
    </source>
</evidence>
<dbReference type="eggNOG" id="ENOG502SBNZ">
    <property type="taxonomic scope" value="Eukaryota"/>
</dbReference>
<dbReference type="GO" id="GO:0003677">
    <property type="term" value="F:DNA binding"/>
    <property type="evidence" value="ECO:0007669"/>
    <property type="project" value="UniProtKB-UniRule"/>
</dbReference>
<dbReference type="HOGENOM" id="CLU_436898_0_0_1"/>
<comment type="similarity">
    <text evidence="1">Belongs to the TALE/M-ATYP homeobox family.</text>
</comment>